<sequence length="100" mass="10530">MSSTTSINCSVSSALSSSSSENMQSPPLSPSSPPPSAHPFLTPGQASTITSWATTLPERGTRPCTTSEVEAMSRDAAIEAYRKLKLALFSKARISPDIKT</sequence>
<dbReference type="EMBL" id="ML994616">
    <property type="protein sequence ID" value="KAF2191784.1"/>
    <property type="molecule type" value="Genomic_DNA"/>
</dbReference>
<feature type="region of interest" description="Disordered" evidence="1">
    <location>
        <begin position="1"/>
        <end position="44"/>
    </location>
</feature>
<organism evidence="2 3">
    <name type="scientific">Zopfia rhizophila CBS 207.26</name>
    <dbReference type="NCBI Taxonomy" id="1314779"/>
    <lineage>
        <taxon>Eukaryota</taxon>
        <taxon>Fungi</taxon>
        <taxon>Dikarya</taxon>
        <taxon>Ascomycota</taxon>
        <taxon>Pezizomycotina</taxon>
        <taxon>Dothideomycetes</taxon>
        <taxon>Dothideomycetes incertae sedis</taxon>
        <taxon>Zopfiaceae</taxon>
        <taxon>Zopfia</taxon>
    </lineage>
</organism>
<accession>A0A6A6EJD8</accession>
<name>A0A6A6EJD8_9PEZI</name>
<proteinExistence type="predicted"/>
<keyword evidence="3" id="KW-1185">Reference proteome</keyword>
<reference evidence="2" key="1">
    <citation type="journal article" date="2020" name="Stud. Mycol.">
        <title>101 Dothideomycetes genomes: a test case for predicting lifestyles and emergence of pathogens.</title>
        <authorList>
            <person name="Haridas S."/>
            <person name="Albert R."/>
            <person name="Binder M."/>
            <person name="Bloem J."/>
            <person name="Labutti K."/>
            <person name="Salamov A."/>
            <person name="Andreopoulos B."/>
            <person name="Baker S."/>
            <person name="Barry K."/>
            <person name="Bills G."/>
            <person name="Bluhm B."/>
            <person name="Cannon C."/>
            <person name="Castanera R."/>
            <person name="Culley D."/>
            <person name="Daum C."/>
            <person name="Ezra D."/>
            <person name="Gonzalez J."/>
            <person name="Henrissat B."/>
            <person name="Kuo A."/>
            <person name="Liang C."/>
            <person name="Lipzen A."/>
            <person name="Lutzoni F."/>
            <person name="Magnuson J."/>
            <person name="Mondo S."/>
            <person name="Nolan M."/>
            <person name="Ohm R."/>
            <person name="Pangilinan J."/>
            <person name="Park H.-J."/>
            <person name="Ramirez L."/>
            <person name="Alfaro M."/>
            <person name="Sun H."/>
            <person name="Tritt A."/>
            <person name="Yoshinaga Y."/>
            <person name="Zwiers L.-H."/>
            <person name="Turgeon B."/>
            <person name="Goodwin S."/>
            <person name="Spatafora J."/>
            <person name="Crous P."/>
            <person name="Grigoriev I."/>
        </authorList>
    </citation>
    <scope>NUCLEOTIDE SEQUENCE</scope>
    <source>
        <strain evidence="2">CBS 207.26</strain>
    </source>
</reference>
<dbReference type="AlphaFoldDB" id="A0A6A6EJD8"/>
<protein>
    <submittedName>
        <fullName evidence="2">Uncharacterized protein</fullName>
    </submittedName>
</protein>
<gene>
    <name evidence="2" type="ORF">K469DRAFT_718800</name>
</gene>
<evidence type="ECO:0000256" key="1">
    <source>
        <dbReference type="SAM" id="MobiDB-lite"/>
    </source>
</evidence>
<evidence type="ECO:0000313" key="2">
    <source>
        <dbReference type="EMBL" id="KAF2191784.1"/>
    </source>
</evidence>
<evidence type="ECO:0000313" key="3">
    <source>
        <dbReference type="Proteomes" id="UP000800200"/>
    </source>
</evidence>
<dbReference type="OrthoDB" id="3687409at2759"/>
<dbReference type="Proteomes" id="UP000800200">
    <property type="component" value="Unassembled WGS sequence"/>
</dbReference>
<feature type="compositionally biased region" description="Pro residues" evidence="1">
    <location>
        <begin position="27"/>
        <end position="37"/>
    </location>
</feature>
<feature type="compositionally biased region" description="Low complexity" evidence="1">
    <location>
        <begin position="1"/>
        <end position="26"/>
    </location>
</feature>